<dbReference type="Proteomes" id="UP000053411">
    <property type="component" value="Unassembled WGS sequence"/>
</dbReference>
<dbReference type="Gene3D" id="3.40.50.720">
    <property type="entry name" value="NAD(P)-binding Rossmann-like Domain"/>
    <property type="match status" value="1"/>
</dbReference>
<evidence type="ECO:0000313" key="4">
    <source>
        <dbReference type="Proteomes" id="UP000053411"/>
    </source>
</evidence>
<dbReference type="GO" id="GO:0016491">
    <property type="term" value="F:oxidoreductase activity"/>
    <property type="evidence" value="ECO:0007669"/>
    <property type="project" value="UniProtKB-KW"/>
</dbReference>
<gene>
    <name evidence="3" type="ORF">Z520_02000</name>
</gene>
<comment type="similarity">
    <text evidence="1">Belongs to the short-chain dehydrogenases/reductases (SDR) family.</text>
</comment>
<accession>A0A0D2IXW3</accession>
<protein>
    <submittedName>
        <fullName evidence="3">Uncharacterized protein</fullName>
    </submittedName>
</protein>
<dbReference type="SUPFAM" id="SSF51735">
    <property type="entry name" value="NAD(P)-binding Rossmann-fold domains"/>
    <property type="match status" value="1"/>
</dbReference>
<dbReference type="OrthoDB" id="414540at2759"/>
<dbReference type="CDD" id="cd05233">
    <property type="entry name" value="SDR_c"/>
    <property type="match status" value="1"/>
</dbReference>
<organism evidence="3 4">
    <name type="scientific">Fonsecaea multimorphosa CBS 102226</name>
    <dbReference type="NCBI Taxonomy" id="1442371"/>
    <lineage>
        <taxon>Eukaryota</taxon>
        <taxon>Fungi</taxon>
        <taxon>Dikarya</taxon>
        <taxon>Ascomycota</taxon>
        <taxon>Pezizomycotina</taxon>
        <taxon>Eurotiomycetes</taxon>
        <taxon>Chaetothyriomycetidae</taxon>
        <taxon>Chaetothyriales</taxon>
        <taxon>Herpotrichiellaceae</taxon>
        <taxon>Fonsecaea</taxon>
    </lineage>
</organism>
<evidence type="ECO:0000256" key="2">
    <source>
        <dbReference type="ARBA" id="ARBA00023002"/>
    </source>
</evidence>
<keyword evidence="2" id="KW-0560">Oxidoreductase</keyword>
<dbReference type="STRING" id="1442371.A0A0D2IXW3"/>
<name>A0A0D2IXW3_9EURO</name>
<dbReference type="PANTHER" id="PTHR43180">
    <property type="entry name" value="3-OXOACYL-(ACYL-CARRIER-PROTEIN) REDUCTASE (AFU_ORTHOLOGUE AFUA_6G11210)"/>
    <property type="match status" value="1"/>
</dbReference>
<sequence>MLPIPLEGQVGIVTGAGSALGIGRSLVLSAVKAGAVAVYACDLHVNFRDALISGANKINPKCKVETRLLDVSSEQATLEVLRDILKTHGRLDFFFANAGYAKYRSLDDLTTAQFERAFAVMQMGVFLAIKYGAQAMSFTSSTKPKPKGAIVVTSSIGAISGAVTDLAYSSVKAACHGMIANASVQLSTSNIRINCIAPGFTQTSIHSNAARAEDGVEGFAGLQNEDNSTQVKQDQDAFFKSSGMTGENAVYYYNRIALPEEIAHLGLFLASDLAAAVNGTVIVADSGRLAAGQGAGLFGPTTPVKALDL</sequence>
<dbReference type="Pfam" id="PF00106">
    <property type="entry name" value="adh_short"/>
    <property type="match status" value="1"/>
</dbReference>
<evidence type="ECO:0000256" key="1">
    <source>
        <dbReference type="ARBA" id="ARBA00006484"/>
    </source>
</evidence>
<dbReference type="PRINTS" id="PR00081">
    <property type="entry name" value="GDHRDH"/>
</dbReference>
<dbReference type="EMBL" id="KN848064">
    <property type="protein sequence ID" value="KIY01862.1"/>
    <property type="molecule type" value="Genomic_DNA"/>
</dbReference>
<proteinExistence type="inferred from homology"/>
<keyword evidence="4" id="KW-1185">Reference proteome</keyword>
<dbReference type="GeneID" id="27707746"/>
<dbReference type="InterPro" id="IPR036291">
    <property type="entry name" value="NAD(P)-bd_dom_sf"/>
</dbReference>
<dbReference type="VEuPathDB" id="FungiDB:Z520_02000"/>
<dbReference type="PANTHER" id="PTHR43180:SF3">
    <property type="entry name" value="SHORT CHAIN DEHYDROGENASE MDPC-RELATED"/>
    <property type="match status" value="1"/>
</dbReference>
<reference evidence="3 4" key="1">
    <citation type="submission" date="2015-01" db="EMBL/GenBank/DDBJ databases">
        <title>The Genome Sequence of Fonsecaea multimorphosa CBS 102226.</title>
        <authorList>
            <consortium name="The Broad Institute Genomics Platform"/>
            <person name="Cuomo C."/>
            <person name="de Hoog S."/>
            <person name="Gorbushina A."/>
            <person name="Stielow B."/>
            <person name="Teixiera M."/>
            <person name="Abouelleil A."/>
            <person name="Chapman S.B."/>
            <person name="Priest M."/>
            <person name="Young S.K."/>
            <person name="Wortman J."/>
            <person name="Nusbaum C."/>
            <person name="Birren B."/>
        </authorList>
    </citation>
    <scope>NUCLEOTIDE SEQUENCE [LARGE SCALE GENOMIC DNA]</scope>
    <source>
        <strain evidence="3 4">CBS 102226</strain>
    </source>
</reference>
<dbReference type="InterPro" id="IPR002347">
    <property type="entry name" value="SDR_fam"/>
</dbReference>
<evidence type="ECO:0000313" key="3">
    <source>
        <dbReference type="EMBL" id="KIY01862.1"/>
    </source>
</evidence>
<dbReference type="RefSeq" id="XP_016635984.1">
    <property type="nucleotide sequence ID" value="XM_016772514.1"/>
</dbReference>
<dbReference type="AlphaFoldDB" id="A0A0D2IXW3"/>